<protein>
    <submittedName>
        <fullName evidence="2">IZUMO2 isoform 3</fullName>
    </submittedName>
</protein>
<proteinExistence type="predicted"/>
<gene>
    <name evidence="2" type="ORF">CK820_G0051525</name>
</gene>
<evidence type="ECO:0000313" key="2">
    <source>
        <dbReference type="EMBL" id="PNI16506.1"/>
    </source>
</evidence>
<organism evidence="2 3">
    <name type="scientific">Pan troglodytes</name>
    <name type="common">Chimpanzee</name>
    <dbReference type="NCBI Taxonomy" id="9598"/>
    <lineage>
        <taxon>Eukaryota</taxon>
        <taxon>Metazoa</taxon>
        <taxon>Chordata</taxon>
        <taxon>Craniata</taxon>
        <taxon>Vertebrata</taxon>
        <taxon>Euteleostomi</taxon>
        <taxon>Mammalia</taxon>
        <taxon>Eutheria</taxon>
        <taxon>Euarchontoglires</taxon>
        <taxon>Primates</taxon>
        <taxon>Haplorrhini</taxon>
        <taxon>Catarrhini</taxon>
        <taxon>Hominidae</taxon>
        <taxon>Pan</taxon>
    </lineage>
</organism>
<comment type="caution">
    <text evidence="2">The sequence shown here is derived from an EMBL/GenBank/DDBJ whole genome shotgun (WGS) entry which is preliminary data.</text>
</comment>
<feature type="non-terminal residue" evidence="2">
    <location>
        <position position="1"/>
    </location>
</feature>
<evidence type="ECO:0000313" key="3">
    <source>
        <dbReference type="Proteomes" id="UP000236370"/>
    </source>
</evidence>
<evidence type="ECO:0000256" key="1">
    <source>
        <dbReference type="SAM" id="MobiDB-lite"/>
    </source>
</evidence>
<sequence length="100" mass="9831">PRHASGFDPSAALGLGRPRRLGLPAVRPLGAGGPGSPALRPHPQSLPVGAAAGARRGRADGHGGAFLPGLRAERVCGESGDKSTGPCGVLCQEPNAALNG</sequence>
<reference evidence="2 3" key="1">
    <citation type="submission" date="2017-12" db="EMBL/GenBank/DDBJ databases">
        <title>High-resolution comparative analysis of great ape genomes.</title>
        <authorList>
            <person name="Pollen A."/>
            <person name="Hastie A."/>
            <person name="Hormozdiari F."/>
            <person name="Dougherty M."/>
            <person name="Liu R."/>
            <person name="Chaisson M."/>
            <person name="Hoppe E."/>
            <person name="Hill C."/>
            <person name="Pang A."/>
            <person name="Hillier L."/>
            <person name="Baker C."/>
            <person name="Armstrong J."/>
            <person name="Shendure J."/>
            <person name="Paten B."/>
            <person name="Wilson R."/>
            <person name="Chao H."/>
            <person name="Schneider V."/>
            <person name="Ventura M."/>
            <person name="Kronenberg Z."/>
            <person name="Murali S."/>
            <person name="Gordon D."/>
            <person name="Cantsilieris S."/>
            <person name="Munson K."/>
            <person name="Nelson B."/>
            <person name="Raja A."/>
            <person name="Underwood J."/>
            <person name="Diekhans M."/>
            <person name="Fiddes I."/>
            <person name="Haussler D."/>
            <person name="Eichler E."/>
        </authorList>
    </citation>
    <scope>NUCLEOTIDE SEQUENCE [LARGE SCALE GENOMIC DNA]</scope>
    <source>
        <strain evidence="2">Yerkes chimp pedigree #C0471</strain>
    </source>
</reference>
<dbReference type="Proteomes" id="UP000236370">
    <property type="component" value="Unassembled WGS sequence"/>
</dbReference>
<name>A0A2J8J160_PANTR</name>
<accession>A0A2J8J160</accession>
<feature type="region of interest" description="Disordered" evidence="1">
    <location>
        <begin position="1"/>
        <end position="66"/>
    </location>
</feature>
<dbReference type="AlphaFoldDB" id="A0A2J8J160"/>
<dbReference type="EMBL" id="NBAG03000541">
    <property type="protein sequence ID" value="PNI16506.1"/>
    <property type="molecule type" value="Genomic_DNA"/>
</dbReference>
<feature type="compositionally biased region" description="Low complexity" evidence="1">
    <location>
        <begin position="11"/>
        <end position="29"/>
    </location>
</feature>